<feature type="region of interest" description="Disordered" evidence="1">
    <location>
        <begin position="94"/>
        <end position="115"/>
    </location>
</feature>
<dbReference type="Gene3D" id="1.10.10.10">
    <property type="entry name" value="Winged helix-like DNA-binding domain superfamily/Winged helix DNA-binding domain"/>
    <property type="match status" value="1"/>
</dbReference>
<proteinExistence type="predicted"/>
<organism evidence="3 4">
    <name type="scientific">Streptomyces zagrosensis</name>
    <dbReference type="NCBI Taxonomy" id="1042984"/>
    <lineage>
        <taxon>Bacteria</taxon>
        <taxon>Bacillati</taxon>
        <taxon>Actinomycetota</taxon>
        <taxon>Actinomycetes</taxon>
        <taxon>Kitasatosporales</taxon>
        <taxon>Streptomycetaceae</taxon>
        <taxon>Streptomyces</taxon>
    </lineage>
</organism>
<dbReference type="InterPro" id="IPR036390">
    <property type="entry name" value="WH_DNA-bd_sf"/>
</dbReference>
<dbReference type="EMBL" id="JACHJL010000002">
    <property type="protein sequence ID" value="MBB5934059.1"/>
    <property type="molecule type" value="Genomic_DNA"/>
</dbReference>
<evidence type="ECO:0000313" key="4">
    <source>
        <dbReference type="Proteomes" id="UP000588098"/>
    </source>
</evidence>
<evidence type="ECO:0000313" key="3">
    <source>
        <dbReference type="EMBL" id="MBB5934059.1"/>
    </source>
</evidence>
<dbReference type="GO" id="GO:0003677">
    <property type="term" value="F:DNA binding"/>
    <property type="evidence" value="ECO:0007669"/>
    <property type="project" value="UniProtKB-KW"/>
</dbReference>
<accession>A0A7W9Q620</accession>
<evidence type="ECO:0000256" key="1">
    <source>
        <dbReference type="SAM" id="MobiDB-lite"/>
    </source>
</evidence>
<dbReference type="SUPFAM" id="SSF46785">
    <property type="entry name" value="Winged helix' DNA-binding domain"/>
    <property type="match status" value="1"/>
</dbReference>
<dbReference type="GO" id="GO:0003700">
    <property type="term" value="F:DNA-binding transcription factor activity"/>
    <property type="evidence" value="ECO:0007669"/>
    <property type="project" value="InterPro"/>
</dbReference>
<gene>
    <name evidence="3" type="ORF">FHS42_001085</name>
</gene>
<dbReference type="AlphaFoldDB" id="A0A7W9Q620"/>
<keyword evidence="3" id="KW-0238">DNA-binding</keyword>
<dbReference type="InterPro" id="IPR039422">
    <property type="entry name" value="MarR/SlyA-like"/>
</dbReference>
<keyword evidence="4" id="KW-1185">Reference proteome</keyword>
<reference evidence="3 4" key="1">
    <citation type="submission" date="2020-08" db="EMBL/GenBank/DDBJ databases">
        <title>Genomic Encyclopedia of Type Strains, Phase III (KMG-III): the genomes of soil and plant-associated and newly described type strains.</title>
        <authorList>
            <person name="Whitman W."/>
        </authorList>
    </citation>
    <scope>NUCLEOTIDE SEQUENCE [LARGE SCALE GENOMIC DNA]</scope>
    <source>
        <strain evidence="3 4">CECT 8305</strain>
    </source>
</reference>
<dbReference type="PANTHER" id="PTHR33164">
    <property type="entry name" value="TRANSCRIPTIONAL REGULATOR, MARR FAMILY"/>
    <property type="match status" value="1"/>
</dbReference>
<comment type="caution">
    <text evidence="3">The sequence shown here is derived from an EMBL/GenBank/DDBJ whole genome shotgun (WGS) entry which is preliminary data.</text>
</comment>
<dbReference type="Proteomes" id="UP000588098">
    <property type="component" value="Unassembled WGS sequence"/>
</dbReference>
<dbReference type="SMART" id="SM00347">
    <property type="entry name" value="HTH_MARR"/>
    <property type="match status" value="1"/>
</dbReference>
<dbReference type="PROSITE" id="PS50995">
    <property type="entry name" value="HTH_MARR_2"/>
    <property type="match status" value="1"/>
</dbReference>
<sequence>MEDSDGCRATDLAAHYLLHTSTVSRQISALEQLGYVERRTDPGDHRVRVLHLTASGTEALRGVTANRRALMHRRLTTWDAADLDRFAAYLRRYNATGGQPQPHRPHPMTSRATTS</sequence>
<protein>
    <submittedName>
        <fullName evidence="3">DNA-binding MarR family transcriptional regulator</fullName>
    </submittedName>
</protein>
<name>A0A7W9Q620_9ACTN</name>
<dbReference type="InterPro" id="IPR036388">
    <property type="entry name" value="WH-like_DNA-bd_sf"/>
</dbReference>
<dbReference type="PANTHER" id="PTHR33164:SF57">
    <property type="entry name" value="MARR-FAMILY TRANSCRIPTIONAL REGULATOR"/>
    <property type="match status" value="1"/>
</dbReference>
<dbReference type="Pfam" id="PF01047">
    <property type="entry name" value="MarR"/>
    <property type="match status" value="1"/>
</dbReference>
<dbReference type="InterPro" id="IPR000835">
    <property type="entry name" value="HTH_MarR-typ"/>
</dbReference>
<evidence type="ECO:0000259" key="2">
    <source>
        <dbReference type="PROSITE" id="PS50995"/>
    </source>
</evidence>
<dbReference type="GO" id="GO:0006950">
    <property type="term" value="P:response to stress"/>
    <property type="evidence" value="ECO:0007669"/>
    <property type="project" value="TreeGrafter"/>
</dbReference>
<feature type="domain" description="HTH marR-type" evidence="2">
    <location>
        <begin position="1"/>
        <end position="95"/>
    </location>
</feature>